<evidence type="ECO:0000259" key="1">
    <source>
        <dbReference type="SMART" id="SM01001"/>
    </source>
</evidence>
<dbReference type="InterPro" id="IPR000031">
    <property type="entry name" value="PurE_dom"/>
</dbReference>
<feature type="domain" description="PurE" evidence="1">
    <location>
        <begin position="84"/>
        <end position="216"/>
    </location>
</feature>
<dbReference type="NCBIfam" id="NF033503">
    <property type="entry name" value="LarB"/>
    <property type="match status" value="1"/>
</dbReference>
<gene>
    <name evidence="2" type="ORF">KL86PLE_60283</name>
</gene>
<dbReference type="RefSeq" id="WP_288197742.1">
    <property type="nucleotide sequence ID" value="NZ_LT608334.1"/>
</dbReference>
<dbReference type="PANTHER" id="PTHR43064:SF1">
    <property type="entry name" value="SLL1489 PROTEIN"/>
    <property type="match status" value="1"/>
</dbReference>
<dbReference type="AlphaFoldDB" id="A0A212LK96"/>
<dbReference type="GO" id="GO:0016787">
    <property type="term" value="F:hydrolase activity"/>
    <property type="evidence" value="ECO:0007669"/>
    <property type="project" value="InterPro"/>
</dbReference>
<organism evidence="2">
    <name type="scientific">uncultured Pleomorphomonas sp</name>
    <dbReference type="NCBI Taxonomy" id="442121"/>
    <lineage>
        <taxon>Bacteria</taxon>
        <taxon>Pseudomonadati</taxon>
        <taxon>Pseudomonadota</taxon>
        <taxon>Alphaproteobacteria</taxon>
        <taxon>Hyphomicrobiales</taxon>
        <taxon>Pleomorphomonadaceae</taxon>
        <taxon>Pleomorphomonas</taxon>
        <taxon>environmental samples</taxon>
    </lineage>
</organism>
<dbReference type="InterPro" id="IPR039476">
    <property type="entry name" value="P2CMN_synthase_LarB"/>
</dbReference>
<name>A0A212LK96_9HYPH</name>
<dbReference type="Gene3D" id="3.40.50.1970">
    <property type="match status" value="1"/>
</dbReference>
<dbReference type="SUPFAM" id="SSF52255">
    <property type="entry name" value="N5-CAIR mutase (phosphoribosylaminoimidazole carboxylase, PurE)"/>
    <property type="match status" value="1"/>
</dbReference>
<proteinExistence type="predicted"/>
<dbReference type="GO" id="GO:0006189">
    <property type="term" value="P:'de novo' IMP biosynthetic process"/>
    <property type="evidence" value="ECO:0007669"/>
    <property type="project" value="InterPro"/>
</dbReference>
<reference evidence="2" key="1">
    <citation type="submission" date="2016-08" db="EMBL/GenBank/DDBJ databases">
        <authorList>
            <person name="Seilhamer J.J."/>
        </authorList>
    </citation>
    <scope>NUCLEOTIDE SEQUENCE</scope>
    <source>
        <strain evidence="2">86</strain>
    </source>
</reference>
<protein>
    <submittedName>
        <fullName evidence="2">1-(5-phosphoribosyl)-5-amino-4-imidazole-carboxylate (AIR) carboxylase</fullName>
    </submittedName>
</protein>
<accession>A0A212LK96</accession>
<dbReference type="SMART" id="SM01001">
    <property type="entry name" value="AIRC"/>
    <property type="match status" value="1"/>
</dbReference>
<dbReference type="PANTHER" id="PTHR43064">
    <property type="entry name" value="PHOSPHORIBOSYLAMINOIMIDAZOLE CARBOXYLASE-RELATED"/>
    <property type="match status" value="1"/>
</dbReference>
<dbReference type="Pfam" id="PF00731">
    <property type="entry name" value="AIRC"/>
    <property type="match status" value="1"/>
</dbReference>
<dbReference type="EMBL" id="FMJD01000010">
    <property type="protein sequence ID" value="SCM77968.1"/>
    <property type="molecule type" value="Genomic_DNA"/>
</dbReference>
<evidence type="ECO:0000313" key="2">
    <source>
        <dbReference type="EMBL" id="SCM77968.1"/>
    </source>
</evidence>
<sequence length="218" mass="22442">MSDDFLIDWDRERRTGTTEAIFCAGKSTAQLTAILRSAGEQRLLLTRLSATALEALPADLAARLDFDPLSHTAVLGPAVVVAPARVCIVAAGTSDLPVAREAERTLAFHGEGAHLIGDVGVAGLWRLMSEIEAIRRHAVVVAVAGMEGALFSVLAGLVDAPVIAVPTSVGYGVAEGGRAALSSALASCAPGLATVNIDNGFGAACLALRMLRLAPRHA</sequence>